<organism evidence="1 2">
    <name type="scientific">Portunus trituberculatus</name>
    <name type="common">Swimming crab</name>
    <name type="synonym">Neptunus trituberculatus</name>
    <dbReference type="NCBI Taxonomy" id="210409"/>
    <lineage>
        <taxon>Eukaryota</taxon>
        <taxon>Metazoa</taxon>
        <taxon>Ecdysozoa</taxon>
        <taxon>Arthropoda</taxon>
        <taxon>Crustacea</taxon>
        <taxon>Multicrustacea</taxon>
        <taxon>Malacostraca</taxon>
        <taxon>Eumalacostraca</taxon>
        <taxon>Eucarida</taxon>
        <taxon>Decapoda</taxon>
        <taxon>Pleocyemata</taxon>
        <taxon>Brachyura</taxon>
        <taxon>Eubrachyura</taxon>
        <taxon>Portunoidea</taxon>
        <taxon>Portunidae</taxon>
        <taxon>Portuninae</taxon>
        <taxon>Portunus</taxon>
    </lineage>
</organism>
<dbReference type="Proteomes" id="UP000324222">
    <property type="component" value="Unassembled WGS sequence"/>
</dbReference>
<dbReference type="AlphaFoldDB" id="A0A5B7I4U5"/>
<evidence type="ECO:0000313" key="1">
    <source>
        <dbReference type="EMBL" id="MPC76889.1"/>
    </source>
</evidence>
<keyword evidence="2" id="KW-1185">Reference proteome</keyword>
<protein>
    <submittedName>
        <fullName evidence="1">Uncharacterized protein</fullName>
    </submittedName>
</protein>
<gene>
    <name evidence="1" type="ORF">E2C01_071323</name>
</gene>
<proteinExistence type="predicted"/>
<comment type="caution">
    <text evidence="1">The sequence shown here is derived from an EMBL/GenBank/DDBJ whole genome shotgun (WGS) entry which is preliminary data.</text>
</comment>
<name>A0A5B7I4U5_PORTR</name>
<evidence type="ECO:0000313" key="2">
    <source>
        <dbReference type="Proteomes" id="UP000324222"/>
    </source>
</evidence>
<dbReference type="EMBL" id="VSRR010044479">
    <property type="protein sequence ID" value="MPC76889.1"/>
    <property type="molecule type" value="Genomic_DNA"/>
</dbReference>
<reference evidence="1 2" key="1">
    <citation type="submission" date="2019-05" db="EMBL/GenBank/DDBJ databases">
        <title>Another draft genome of Portunus trituberculatus and its Hox gene families provides insights of decapod evolution.</title>
        <authorList>
            <person name="Jeong J.-H."/>
            <person name="Song I."/>
            <person name="Kim S."/>
            <person name="Choi T."/>
            <person name="Kim D."/>
            <person name="Ryu S."/>
            <person name="Kim W."/>
        </authorList>
    </citation>
    <scope>NUCLEOTIDE SEQUENCE [LARGE SCALE GENOMIC DNA]</scope>
    <source>
        <tissue evidence="1">Muscle</tissue>
    </source>
</reference>
<sequence length="28" mass="3067">MLAEQRLAQTKYLKGTITLRGSPCGCQV</sequence>
<accession>A0A5B7I4U5</accession>